<dbReference type="Proteomes" id="UP000680304">
    <property type="component" value="Unassembled WGS sequence"/>
</dbReference>
<evidence type="ECO:0000313" key="2">
    <source>
        <dbReference type="Proteomes" id="UP000680304"/>
    </source>
</evidence>
<dbReference type="RefSeq" id="WP_062489194.1">
    <property type="nucleotide sequence ID" value="NZ_BOVJ01000020.1"/>
</dbReference>
<accession>A0ABQ4N1X3</accession>
<gene>
    <name evidence="1" type="ORF">PACILC2_06860</name>
</gene>
<dbReference type="Pfam" id="PF20765">
    <property type="entry name" value="Phage_tail_terminator_8"/>
    <property type="match status" value="1"/>
</dbReference>
<reference evidence="1 2" key="1">
    <citation type="submission" date="2021-04" db="EMBL/GenBank/DDBJ databases">
        <title>Draft genome sequence of Paenibacillus cisolokensis, LC2-13A.</title>
        <authorList>
            <person name="Uke A."/>
            <person name="Chhe C."/>
            <person name="Baramee S."/>
            <person name="Kosugi A."/>
        </authorList>
    </citation>
    <scope>NUCLEOTIDE SEQUENCE [LARGE SCALE GENOMIC DNA]</scope>
    <source>
        <strain evidence="1 2">LC2-13A</strain>
    </source>
</reference>
<name>A0ABQ4N1X3_9BACL</name>
<keyword evidence="2" id="KW-1185">Reference proteome</keyword>
<evidence type="ECO:0000313" key="1">
    <source>
        <dbReference type="EMBL" id="GIQ62118.1"/>
    </source>
</evidence>
<proteinExistence type="predicted"/>
<comment type="caution">
    <text evidence="1">The sequence shown here is derived from an EMBL/GenBank/DDBJ whole genome shotgun (WGS) entry which is preliminary data.</text>
</comment>
<dbReference type="InterPro" id="IPR049254">
    <property type="entry name" value="Phage_tail_terminator"/>
</dbReference>
<sequence>MASITFQDVQNGVLAGLVHAFPDIPVVVGEIGEGASPPCIAMRLLEAAHTHEQGRRYMRRHIVAIQYYPSSGSQDDMNAAAERLTDALEWIAVGERPVRGAKMRFEIAGGMLRFYAEYGMHVWRPAHNDPTMQTLKQGGNVK</sequence>
<protein>
    <submittedName>
        <fullName evidence="1">Uncharacterized protein</fullName>
    </submittedName>
</protein>
<dbReference type="EMBL" id="BOVJ01000020">
    <property type="protein sequence ID" value="GIQ62118.1"/>
    <property type="molecule type" value="Genomic_DNA"/>
</dbReference>
<organism evidence="1 2">
    <name type="scientific">Paenibacillus cisolokensis</name>
    <dbReference type="NCBI Taxonomy" id="1658519"/>
    <lineage>
        <taxon>Bacteria</taxon>
        <taxon>Bacillati</taxon>
        <taxon>Bacillota</taxon>
        <taxon>Bacilli</taxon>
        <taxon>Bacillales</taxon>
        <taxon>Paenibacillaceae</taxon>
        <taxon>Paenibacillus</taxon>
    </lineage>
</organism>